<feature type="domain" description="ABC transporter" evidence="12">
    <location>
        <begin position="599"/>
        <end position="822"/>
    </location>
</feature>
<evidence type="ECO:0000256" key="9">
    <source>
        <dbReference type="ARBA" id="ARBA00023180"/>
    </source>
</evidence>
<feature type="transmembrane region" description="Helical" evidence="11">
    <location>
        <begin position="1082"/>
        <end position="1101"/>
    </location>
</feature>
<evidence type="ECO:0000256" key="4">
    <source>
        <dbReference type="ARBA" id="ARBA00022737"/>
    </source>
</evidence>
<proteinExistence type="predicted"/>
<dbReference type="InterPro" id="IPR044726">
    <property type="entry name" value="ABCC_6TM_D2"/>
</dbReference>
<evidence type="ECO:0000259" key="12">
    <source>
        <dbReference type="PROSITE" id="PS50893"/>
    </source>
</evidence>
<protein>
    <submittedName>
        <fullName evidence="14">Uncharacterized protein</fullName>
    </submittedName>
</protein>
<dbReference type="GO" id="GO:0016887">
    <property type="term" value="F:ATP hydrolysis activity"/>
    <property type="evidence" value="ECO:0007669"/>
    <property type="project" value="InterPro"/>
</dbReference>
<dbReference type="GO" id="GO:0005524">
    <property type="term" value="F:ATP binding"/>
    <property type="evidence" value="ECO:0007669"/>
    <property type="project" value="UniProtKB-KW"/>
</dbReference>
<dbReference type="FunFam" id="1.20.1560.10:FF:000006">
    <property type="entry name" value="ATP-binding cassette, sub-family C (CFTR/MRP), member 9"/>
    <property type="match status" value="1"/>
</dbReference>
<evidence type="ECO:0000256" key="11">
    <source>
        <dbReference type="SAM" id="Phobius"/>
    </source>
</evidence>
<feature type="transmembrane region" description="Helical" evidence="11">
    <location>
        <begin position="276"/>
        <end position="304"/>
    </location>
</feature>
<dbReference type="SUPFAM" id="SSF52540">
    <property type="entry name" value="P-loop containing nucleoside triphosphate hydrolases"/>
    <property type="match status" value="2"/>
</dbReference>
<dbReference type="InterPro" id="IPR003439">
    <property type="entry name" value="ABC_transporter-like_ATP-bd"/>
</dbReference>
<feature type="transmembrane region" description="Helical" evidence="11">
    <location>
        <begin position="104"/>
        <end position="127"/>
    </location>
</feature>
<feature type="transmembrane region" description="Helical" evidence="11">
    <location>
        <begin position="946"/>
        <end position="971"/>
    </location>
</feature>
<feature type="domain" description="ABC transmembrane type-1" evidence="13">
    <location>
        <begin position="908"/>
        <end position="1189"/>
    </location>
</feature>
<evidence type="ECO:0000256" key="2">
    <source>
        <dbReference type="ARBA" id="ARBA00022448"/>
    </source>
</evidence>
<dbReference type="FunFam" id="1.20.1560.10:FF:000013">
    <property type="entry name" value="ABC transporter C family member 2"/>
    <property type="match status" value="1"/>
</dbReference>
<dbReference type="InterPro" id="IPR044746">
    <property type="entry name" value="ABCC_6TM_D1"/>
</dbReference>
<dbReference type="Gene3D" id="3.40.50.300">
    <property type="entry name" value="P-loop containing nucleotide triphosphate hydrolases"/>
    <property type="match status" value="2"/>
</dbReference>
<dbReference type="SUPFAM" id="SSF90123">
    <property type="entry name" value="ABC transporter transmembrane region"/>
    <property type="match status" value="2"/>
</dbReference>
<dbReference type="CDD" id="cd03250">
    <property type="entry name" value="ABCC_MRP_domain1"/>
    <property type="match status" value="1"/>
</dbReference>
<feature type="transmembrane region" description="Helical" evidence="11">
    <location>
        <begin position="316"/>
        <end position="338"/>
    </location>
</feature>
<dbReference type="Pfam" id="PF24357">
    <property type="entry name" value="TMD0_ABC"/>
    <property type="match status" value="1"/>
</dbReference>
<dbReference type="Pfam" id="PF00664">
    <property type="entry name" value="ABC_membrane"/>
    <property type="match status" value="2"/>
</dbReference>
<evidence type="ECO:0000256" key="1">
    <source>
        <dbReference type="ARBA" id="ARBA00004141"/>
    </source>
</evidence>
<dbReference type="InterPro" id="IPR017871">
    <property type="entry name" value="ABC_transporter-like_CS"/>
</dbReference>
<dbReference type="FunFam" id="3.40.50.300:FF:000565">
    <property type="entry name" value="ABC bile acid transporter"/>
    <property type="match status" value="1"/>
</dbReference>
<evidence type="ECO:0000313" key="14">
    <source>
        <dbReference type="EMBL" id="KAJ3173332.1"/>
    </source>
</evidence>
<dbReference type="PROSITE" id="PS00211">
    <property type="entry name" value="ABC_TRANSPORTER_1"/>
    <property type="match status" value="2"/>
</dbReference>
<dbReference type="PANTHER" id="PTHR24223:SF399">
    <property type="entry name" value="ABC TRANSPORTER ATNG"/>
    <property type="match status" value="1"/>
</dbReference>
<dbReference type="Proteomes" id="UP001212152">
    <property type="component" value="Unassembled WGS sequence"/>
</dbReference>
<dbReference type="PROSITE" id="PS50893">
    <property type="entry name" value="ABC_TRANSPORTER_2"/>
    <property type="match status" value="2"/>
</dbReference>
<comment type="subcellular location">
    <subcellularLocation>
        <location evidence="1">Membrane</location>
        <topology evidence="1">Multi-pass membrane protein</topology>
    </subcellularLocation>
</comment>
<dbReference type="Pfam" id="PF00005">
    <property type="entry name" value="ABC_tran"/>
    <property type="match status" value="2"/>
</dbReference>
<keyword evidence="8 11" id="KW-0472">Membrane</keyword>
<keyword evidence="15" id="KW-1185">Reference proteome</keyword>
<dbReference type="SMART" id="SM00382">
    <property type="entry name" value="AAA"/>
    <property type="match status" value="2"/>
</dbReference>
<dbReference type="PROSITE" id="PS50929">
    <property type="entry name" value="ABC_TM1F"/>
    <property type="match status" value="2"/>
</dbReference>
<feature type="transmembrane region" description="Helical" evidence="11">
    <location>
        <begin position="72"/>
        <end position="92"/>
    </location>
</feature>
<feature type="transmembrane region" description="Helical" evidence="11">
    <location>
        <begin position="498"/>
        <end position="526"/>
    </location>
</feature>
<evidence type="ECO:0000256" key="10">
    <source>
        <dbReference type="SAM" id="MobiDB-lite"/>
    </source>
</evidence>
<feature type="transmembrane region" description="Helical" evidence="11">
    <location>
        <begin position="903"/>
        <end position="926"/>
    </location>
</feature>
<organism evidence="14 15">
    <name type="scientific">Geranomyces variabilis</name>
    <dbReference type="NCBI Taxonomy" id="109894"/>
    <lineage>
        <taxon>Eukaryota</taxon>
        <taxon>Fungi</taxon>
        <taxon>Fungi incertae sedis</taxon>
        <taxon>Chytridiomycota</taxon>
        <taxon>Chytridiomycota incertae sedis</taxon>
        <taxon>Chytridiomycetes</taxon>
        <taxon>Spizellomycetales</taxon>
        <taxon>Powellomycetaceae</taxon>
        <taxon>Geranomyces</taxon>
    </lineage>
</organism>
<feature type="transmembrane region" description="Helical" evidence="11">
    <location>
        <begin position="423"/>
        <end position="443"/>
    </location>
</feature>
<feature type="transmembrane region" description="Helical" evidence="11">
    <location>
        <begin position="399"/>
        <end position="417"/>
    </location>
</feature>
<feature type="region of interest" description="Disordered" evidence="10">
    <location>
        <begin position="1353"/>
        <end position="1375"/>
    </location>
</feature>
<keyword evidence="3 11" id="KW-0812">Transmembrane</keyword>
<dbReference type="InterPro" id="IPR011527">
    <property type="entry name" value="ABC1_TM_dom"/>
</dbReference>
<evidence type="ECO:0000256" key="3">
    <source>
        <dbReference type="ARBA" id="ARBA00022692"/>
    </source>
</evidence>
<dbReference type="FunFam" id="3.40.50.300:FF:000997">
    <property type="entry name" value="Multidrug resistance-associated protein 1"/>
    <property type="match status" value="1"/>
</dbReference>
<dbReference type="CDD" id="cd18580">
    <property type="entry name" value="ABC_6TM_ABCC_D2"/>
    <property type="match status" value="1"/>
</dbReference>
<dbReference type="InterPro" id="IPR027417">
    <property type="entry name" value="P-loop_NTPase"/>
</dbReference>
<keyword evidence="5" id="KW-0547">Nucleotide-binding</keyword>
<dbReference type="InterPro" id="IPR050173">
    <property type="entry name" value="ABC_transporter_C-like"/>
</dbReference>
<dbReference type="EMBL" id="JADGJQ010000072">
    <property type="protein sequence ID" value="KAJ3173332.1"/>
    <property type="molecule type" value="Genomic_DNA"/>
</dbReference>
<keyword evidence="9" id="KW-0325">Glycoprotein</keyword>
<evidence type="ECO:0000256" key="5">
    <source>
        <dbReference type="ARBA" id="ARBA00022741"/>
    </source>
</evidence>
<keyword evidence="7 11" id="KW-1133">Transmembrane helix</keyword>
<evidence type="ECO:0000256" key="7">
    <source>
        <dbReference type="ARBA" id="ARBA00022989"/>
    </source>
</evidence>
<dbReference type="PANTHER" id="PTHR24223">
    <property type="entry name" value="ATP-BINDING CASSETTE SUB-FAMILY C"/>
    <property type="match status" value="1"/>
</dbReference>
<sequence length="1489" mass="160371">MTSGFCGAEAPSLSVFSLTPGVTDFSWCFQNAVLSPVPDLLLAVVALARIGFWLRREPSGLPLRWHHWLNQALAAVICVVAAVESVRVHSITSSSSDASTATSYFGPAGTLQSIVHVIALAIGAAAIRIEHSRSFRAATFLLTYWPIAAAVAAIRTRSAATQAAPADSALTALAGVEVGLFGAQLVLECLTNAVDERNQKARPCPTGANVNVFSRISFFFMQPVMSKGKKTTLTVDDLWAPTPKQFTHVLLERFDKAWYSQPDGQKHRLLRTFIKAFYPLWLVAAFERLVFIICSFLQPILFIHLLDVIASSETPVWVGCMLALLITICSLMASLMGVQQWTNAFLAGYQFRAAVNAAVYRKSFRLSSTSRQLTSGGKITNHMGMDTGRIMNFMQTSHAFWSTPLSIVIAILLLWQQLGVASLAGMVVILAILPLQAFMGQIYEKLFSKKMAAADTRISRVDETLDNIRTLKYFSWVSIFAARVQAARKKELGALRALAVYNTFEVTLSAIAPMLVTLASFATYVAIHPDAVMDPTRIFVSISLFALVTEPISESSVWWTSGMASWASLKRLETYLALEELSSDAVTHWDLNSGNADAIYVRDGGFSWDGKTPVLSDINLRIPRGTLTAVVGPLGSGKSTLISSFLGETARTHGVCAVGDGARIAYVSQTSWIQNATLKENILFGCEYDETKYNAVLDACALQRDIELLAAGDETEIGEKGINLSGGQKQRVAIARAAYADTDIYLLDDCLSAVDSHVAAHIWDKCLLGLLAQKTRVLVTHTLRPLAQADHLVVVENGAITEQGAFAELMARESGSFKRMYDCMSIAEEADASDAATLQQAEEDKPAADVLTAAPLAENTAAPVTATAEAEAGANKGGLVVKETSAKGAVERRHFIAYLKATGIAWSIAALILVCVAQAVLVGANLSLAAWSDSMTDANATHSSGFYLAVYAGIVATAALAVGGAYALLYVRQGIAGGRNLHAQMLKSVLAAPTQWFDETPVGRINNRFSGDIGTIDESLVSSYVQFLSMALSTISILIIISASNPIFLVLLVPLGVAYYALQDYYLRSSRELKRMNALSSSPIASCASGCLASASIVRTFRQQRAFQERFERILAVNQSSFLTFLCGNKWVHVRSEFLGAMVVLGASLLAVVRRDHVSAATAGLTISYAMQISSTLMGLLRVYGDVQNQSVSIERVVEYGSVEPEQSVVVPSAAPLASEWPEDGAIAFEDLKLRYRSGTPLVLNNLSVAIRPGEKIGIVGRTGAGKSSLAVALFRMVELAGGRILIDGIDIATIPLEHLRSRITLIPQDPGLFNGSVRFNLDPTGTHSDADLWAALDACGLKTRISKLVGTSTTSDKSDEVTTSTSSSSGTLDSVVESGGSNFSVGERQLLCLARALLRKSRILVLDEATAGMDGETDVLIQRTLREKFKGVTVLAIAHRLDTIADYDRVLVLEAGKVREFDDPRALILRTDSAFRAMRSAAAASEVF</sequence>
<evidence type="ECO:0000256" key="8">
    <source>
        <dbReference type="ARBA" id="ARBA00023136"/>
    </source>
</evidence>
<keyword evidence="6" id="KW-0067">ATP-binding</keyword>
<name>A0AAD5TG56_9FUNG</name>
<accession>A0AAD5TG56</accession>
<reference evidence="14" key="1">
    <citation type="submission" date="2020-05" db="EMBL/GenBank/DDBJ databases">
        <title>Phylogenomic resolution of chytrid fungi.</title>
        <authorList>
            <person name="Stajich J.E."/>
            <person name="Amses K."/>
            <person name="Simmons R."/>
            <person name="Seto K."/>
            <person name="Myers J."/>
            <person name="Bonds A."/>
            <person name="Quandt C.A."/>
            <person name="Barry K."/>
            <person name="Liu P."/>
            <person name="Grigoriev I."/>
            <person name="Longcore J.E."/>
            <person name="James T.Y."/>
        </authorList>
    </citation>
    <scope>NUCLEOTIDE SEQUENCE</scope>
    <source>
        <strain evidence="14">JEL0379</strain>
    </source>
</reference>
<dbReference type="GO" id="GO:0016020">
    <property type="term" value="C:membrane"/>
    <property type="evidence" value="ECO:0007669"/>
    <property type="project" value="UniProtKB-SubCell"/>
</dbReference>
<keyword evidence="4" id="KW-0677">Repeat</keyword>
<evidence type="ECO:0000313" key="15">
    <source>
        <dbReference type="Proteomes" id="UP001212152"/>
    </source>
</evidence>
<evidence type="ECO:0000256" key="6">
    <source>
        <dbReference type="ARBA" id="ARBA00022840"/>
    </source>
</evidence>
<dbReference type="InterPro" id="IPR056227">
    <property type="entry name" value="TMD0_ABC"/>
</dbReference>
<dbReference type="CDD" id="cd18579">
    <property type="entry name" value="ABC_6TM_ABCC_D1"/>
    <property type="match status" value="1"/>
</dbReference>
<evidence type="ECO:0000259" key="13">
    <source>
        <dbReference type="PROSITE" id="PS50929"/>
    </source>
</evidence>
<gene>
    <name evidence="14" type="ORF">HDU87_007706</name>
</gene>
<feature type="domain" description="ABC transporter" evidence="12">
    <location>
        <begin position="1227"/>
        <end position="1481"/>
    </location>
</feature>
<dbReference type="GO" id="GO:0140359">
    <property type="term" value="F:ABC-type transporter activity"/>
    <property type="evidence" value="ECO:0007669"/>
    <property type="project" value="InterPro"/>
</dbReference>
<feature type="domain" description="ABC transmembrane type-1" evidence="13">
    <location>
        <begin position="289"/>
        <end position="564"/>
    </location>
</feature>
<dbReference type="Gene3D" id="1.20.1560.10">
    <property type="entry name" value="ABC transporter type 1, transmembrane domain"/>
    <property type="match status" value="2"/>
</dbReference>
<comment type="caution">
    <text evidence="14">The sequence shown here is derived from an EMBL/GenBank/DDBJ whole genome shotgun (WGS) entry which is preliminary data.</text>
</comment>
<dbReference type="InterPro" id="IPR003593">
    <property type="entry name" value="AAA+_ATPase"/>
</dbReference>
<dbReference type="CDD" id="cd03244">
    <property type="entry name" value="ABCC_MRP_domain2"/>
    <property type="match status" value="1"/>
</dbReference>
<dbReference type="InterPro" id="IPR036640">
    <property type="entry name" value="ABC1_TM_sf"/>
</dbReference>
<keyword evidence="2" id="KW-0813">Transport</keyword>
<feature type="transmembrane region" description="Helical" evidence="11">
    <location>
        <begin position="1037"/>
        <end position="1062"/>
    </location>
</feature>
<feature type="transmembrane region" description="Helical" evidence="11">
    <location>
        <begin position="33"/>
        <end position="52"/>
    </location>
</feature>